<evidence type="ECO:0000313" key="2">
    <source>
        <dbReference type="Proteomes" id="UP000619238"/>
    </source>
</evidence>
<keyword evidence="2" id="KW-1185">Reference proteome</keyword>
<protein>
    <recommendedName>
        <fullName evidence="3">Bacteriocin</fullName>
    </recommendedName>
</protein>
<name>A0ABR7Q686_9FLAO</name>
<dbReference type="EMBL" id="JACGWS010000002">
    <property type="protein sequence ID" value="MBC8754027.1"/>
    <property type="molecule type" value="Genomic_DNA"/>
</dbReference>
<organism evidence="1 2">
    <name type="scientific">Kordia aestuariivivens</name>
    <dbReference type="NCBI Taxonomy" id="2759037"/>
    <lineage>
        <taxon>Bacteria</taxon>
        <taxon>Pseudomonadati</taxon>
        <taxon>Bacteroidota</taxon>
        <taxon>Flavobacteriia</taxon>
        <taxon>Flavobacteriales</taxon>
        <taxon>Flavobacteriaceae</taxon>
        <taxon>Kordia</taxon>
    </lineage>
</organism>
<proteinExistence type="predicted"/>
<dbReference type="RefSeq" id="WP_187561061.1">
    <property type="nucleotide sequence ID" value="NZ_JACGWS010000002.1"/>
</dbReference>
<dbReference type="Proteomes" id="UP000619238">
    <property type="component" value="Unassembled WGS sequence"/>
</dbReference>
<gene>
    <name evidence="1" type="ORF">H2O64_05050</name>
</gene>
<reference evidence="1 2" key="1">
    <citation type="submission" date="2020-07" db="EMBL/GenBank/DDBJ databases">
        <title>Description of Kordia aestuariivivens sp. nov., isolated from a tidal flat.</title>
        <authorList>
            <person name="Park S."/>
            <person name="Yoon J.-H."/>
        </authorList>
    </citation>
    <scope>NUCLEOTIDE SEQUENCE [LARGE SCALE GENOMIC DNA]</scope>
    <source>
        <strain evidence="1 2">YSTF-M3</strain>
    </source>
</reference>
<evidence type="ECO:0000313" key="1">
    <source>
        <dbReference type="EMBL" id="MBC8754027.1"/>
    </source>
</evidence>
<accession>A0ABR7Q686</accession>
<comment type="caution">
    <text evidence="1">The sequence shown here is derived from an EMBL/GenBank/DDBJ whole genome shotgun (WGS) entry which is preliminary data.</text>
</comment>
<sequence>MLKNISNLKGTKVLSKDSQKNVNGGKTRFCGGTGGIPINWPQSQCYGWGIQWYNGQCYACY</sequence>
<evidence type="ECO:0008006" key="3">
    <source>
        <dbReference type="Google" id="ProtNLM"/>
    </source>
</evidence>